<evidence type="ECO:0000256" key="5">
    <source>
        <dbReference type="ARBA" id="ARBA00022525"/>
    </source>
</evidence>
<dbReference type="InterPro" id="IPR033906">
    <property type="entry name" value="Lipase_N"/>
</dbReference>
<dbReference type="InterPro" id="IPR029058">
    <property type="entry name" value="AB_hydrolase_fold"/>
</dbReference>
<feature type="chain" id="PRO_5026945682" description="phospholipase A1" evidence="8">
    <location>
        <begin position="23"/>
        <end position="360"/>
    </location>
</feature>
<dbReference type="GO" id="GO:0017171">
    <property type="term" value="F:serine hydrolase activity"/>
    <property type="evidence" value="ECO:0007669"/>
    <property type="project" value="TreeGrafter"/>
</dbReference>
<proteinExistence type="inferred from homology"/>
<evidence type="ECO:0000256" key="2">
    <source>
        <dbReference type="ARBA" id="ARBA00004613"/>
    </source>
</evidence>
<dbReference type="GeneID" id="107224238"/>
<comment type="catalytic activity">
    <reaction evidence="1">
        <text>a 1,2-diacyl-sn-glycero-3-phosphocholine + H2O = a 2-acyl-sn-glycero-3-phosphocholine + a fatty acid + H(+)</text>
        <dbReference type="Rhea" id="RHEA:18689"/>
        <dbReference type="ChEBI" id="CHEBI:15377"/>
        <dbReference type="ChEBI" id="CHEBI:15378"/>
        <dbReference type="ChEBI" id="CHEBI:28868"/>
        <dbReference type="ChEBI" id="CHEBI:57643"/>
        <dbReference type="ChEBI" id="CHEBI:57875"/>
        <dbReference type="EC" id="3.1.1.32"/>
    </reaction>
</comment>
<comment type="similarity">
    <text evidence="3 7">Belongs to the AB hydrolase superfamily. Lipase family.</text>
</comment>
<dbReference type="SUPFAM" id="SSF53474">
    <property type="entry name" value="alpha/beta-Hydrolases"/>
    <property type="match status" value="1"/>
</dbReference>
<evidence type="ECO:0000256" key="8">
    <source>
        <dbReference type="SAM" id="SignalP"/>
    </source>
</evidence>
<dbReference type="RefSeq" id="XP_015519703.1">
    <property type="nucleotide sequence ID" value="XM_015664217.2"/>
</dbReference>
<evidence type="ECO:0000256" key="1">
    <source>
        <dbReference type="ARBA" id="ARBA00000111"/>
    </source>
</evidence>
<dbReference type="InterPro" id="IPR013818">
    <property type="entry name" value="Lipase"/>
</dbReference>
<evidence type="ECO:0000313" key="11">
    <source>
        <dbReference type="RefSeq" id="XP_015519703.1"/>
    </source>
</evidence>
<evidence type="ECO:0000313" key="10">
    <source>
        <dbReference type="Proteomes" id="UP000829291"/>
    </source>
</evidence>
<protein>
    <recommendedName>
        <fullName evidence="4">phospholipase A1</fullName>
        <ecNumber evidence="4">3.1.1.32</ecNumber>
    </recommendedName>
</protein>
<dbReference type="InParanoid" id="A0A6J0BZV8"/>
<evidence type="ECO:0000256" key="4">
    <source>
        <dbReference type="ARBA" id="ARBA00013179"/>
    </source>
</evidence>
<gene>
    <name evidence="11" type="primary">LOC107224238</name>
</gene>
<dbReference type="GO" id="GO:0016042">
    <property type="term" value="P:lipid catabolic process"/>
    <property type="evidence" value="ECO:0007669"/>
    <property type="project" value="TreeGrafter"/>
</dbReference>
<dbReference type="FunFam" id="3.40.50.1820:FF:000076">
    <property type="entry name" value="phospholipase A1"/>
    <property type="match status" value="1"/>
</dbReference>
<dbReference type="GO" id="GO:0008970">
    <property type="term" value="F:phospholipase A1 activity"/>
    <property type="evidence" value="ECO:0007669"/>
    <property type="project" value="UniProtKB-EC"/>
</dbReference>
<dbReference type="InterPro" id="IPR000734">
    <property type="entry name" value="TAG_lipase"/>
</dbReference>
<dbReference type="PRINTS" id="PR00821">
    <property type="entry name" value="TAGLIPASE"/>
</dbReference>
<dbReference type="CDD" id="cd00707">
    <property type="entry name" value="Pancreat_lipase_like"/>
    <property type="match status" value="1"/>
</dbReference>
<dbReference type="Gene3D" id="3.40.50.1820">
    <property type="entry name" value="alpha/beta hydrolase"/>
    <property type="match status" value="1"/>
</dbReference>
<dbReference type="Proteomes" id="UP000829291">
    <property type="component" value="Chromosome 3"/>
</dbReference>
<dbReference type="PANTHER" id="PTHR11610">
    <property type="entry name" value="LIPASE"/>
    <property type="match status" value="1"/>
</dbReference>
<sequence>MQMKGLFTSSIILLLVVPGYFASLPNSAIKELRKKYDGYGDDWIFMPDGNGQPQVAVLKGYVPETRGFFDEDRITYFLHTREGPKNGTKIKINDKEALNKSGFSPSRPTKFITHGWKSSAFSAGFRDMKDAWLAQGEYNVFLVDWEPLAASTFYLGPMANTGRVGKDAATFIDFLVHATGMKTEDVHFIGHSLGAHVAGNTGHQTTSGLLGRITGLDPALPGIHIFSTLETRLDPSDAKFVDIIHSCGGVLGYFQPLGHADFYPNGGTAVQPGCCCIPELLEACSHGRSYEYFIESIIIKNGFPATRCSDWDHYMGKKCSDSDVAYMGAHTDPSTNGSYFLQTRHEKPYGYAAEVTQNEV</sequence>
<evidence type="ECO:0000256" key="3">
    <source>
        <dbReference type="ARBA" id="ARBA00010701"/>
    </source>
</evidence>
<keyword evidence="6" id="KW-0378">Hydrolase</keyword>
<organism evidence="11">
    <name type="scientific">Neodiprion lecontei</name>
    <name type="common">Redheaded pine sawfly</name>
    <dbReference type="NCBI Taxonomy" id="441921"/>
    <lineage>
        <taxon>Eukaryota</taxon>
        <taxon>Metazoa</taxon>
        <taxon>Ecdysozoa</taxon>
        <taxon>Arthropoda</taxon>
        <taxon>Hexapoda</taxon>
        <taxon>Insecta</taxon>
        <taxon>Pterygota</taxon>
        <taxon>Neoptera</taxon>
        <taxon>Endopterygota</taxon>
        <taxon>Hymenoptera</taxon>
        <taxon>Tenthredinoidea</taxon>
        <taxon>Diprionidae</taxon>
        <taxon>Diprioninae</taxon>
        <taxon>Neodiprion</taxon>
    </lineage>
</organism>
<evidence type="ECO:0000259" key="9">
    <source>
        <dbReference type="Pfam" id="PF00151"/>
    </source>
</evidence>
<dbReference type="OrthoDB" id="199913at2759"/>
<feature type="domain" description="Lipase" evidence="9">
    <location>
        <begin position="73"/>
        <end position="349"/>
    </location>
</feature>
<keyword evidence="8" id="KW-0732">Signal</keyword>
<dbReference type="AlphaFoldDB" id="A0A6J0BZV8"/>
<dbReference type="FunCoup" id="A0A6J0BZV8">
    <property type="interactions" value="17"/>
</dbReference>
<keyword evidence="5" id="KW-0964">Secreted</keyword>
<dbReference type="Pfam" id="PF00151">
    <property type="entry name" value="Lipase"/>
    <property type="match status" value="1"/>
</dbReference>
<feature type="signal peptide" evidence="8">
    <location>
        <begin position="1"/>
        <end position="22"/>
    </location>
</feature>
<dbReference type="KEGG" id="nlo:107224238"/>
<reference evidence="11" key="1">
    <citation type="submission" date="2025-08" db="UniProtKB">
        <authorList>
            <consortium name="RefSeq"/>
        </authorList>
    </citation>
    <scope>IDENTIFICATION</scope>
    <source>
        <tissue evidence="11">Thorax and Abdomen</tissue>
    </source>
</reference>
<evidence type="ECO:0000256" key="6">
    <source>
        <dbReference type="ARBA" id="ARBA00022801"/>
    </source>
</evidence>
<dbReference type="PANTHER" id="PTHR11610:SF173">
    <property type="entry name" value="LIPASE DOMAIN-CONTAINING PROTEIN-RELATED"/>
    <property type="match status" value="1"/>
</dbReference>
<comment type="subcellular location">
    <subcellularLocation>
        <location evidence="2">Secreted</location>
    </subcellularLocation>
</comment>
<accession>A0A6J0BZV8</accession>
<dbReference type="EC" id="3.1.1.32" evidence="4"/>
<name>A0A6J0BZV8_NEOLC</name>
<keyword evidence="10" id="KW-1185">Reference proteome</keyword>
<dbReference type="GO" id="GO:0005615">
    <property type="term" value="C:extracellular space"/>
    <property type="evidence" value="ECO:0007669"/>
    <property type="project" value="TreeGrafter"/>
</dbReference>
<evidence type="ECO:0000256" key="7">
    <source>
        <dbReference type="RuleBase" id="RU004262"/>
    </source>
</evidence>